<evidence type="ECO:0000313" key="1">
    <source>
        <dbReference type="EMBL" id="GFU35049.1"/>
    </source>
</evidence>
<gene>
    <name evidence="1" type="ORF">NPIL_595841</name>
</gene>
<accession>A0A8X6QT30</accession>
<dbReference type="AlphaFoldDB" id="A0A8X6QT30"/>
<protein>
    <submittedName>
        <fullName evidence="1">Uncharacterized protein</fullName>
    </submittedName>
</protein>
<name>A0A8X6QT30_NEPPI</name>
<sequence length="132" mass="14194">MPTFLVVDPLAYFEVRTCLWLSVAPRGGPGLDLPLPSTASLLVIFLVPGPNEEDTLLSRQFNLLGGLLLFRCSLSLLLDDSVDPLLLTLLPRHCPSLEDSSLARSLLYSLSTLDPSPFNPSVSTTPSSLSLG</sequence>
<dbReference type="EMBL" id="BMAW01083644">
    <property type="protein sequence ID" value="GFU35049.1"/>
    <property type="molecule type" value="Genomic_DNA"/>
</dbReference>
<proteinExistence type="predicted"/>
<organism evidence="1 2">
    <name type="scientific">Nephila pilipes</name>
    <name type="common">Giant wood spider</name>
    <name type="synonym">Nephila maculata</name>
    <dbReference type="NCBI Taxonomy" id="299642"/>
    <lineage>
        <taxon>Eukaryota</taxon>
        <taxon>Metazoa</taxon>
        <taxon>Ecdysozoa</taxon>
        <taxon>Arthropoda</taxon>
        <taxon>Chelicerata</taxon>
        <taxon>Arachnida</taxon>
        <taxon>Araneae</taxon>
        <taxon>Araneomorphae</taxon>
        <taxon>Entelegynae</taxon>
        <taxon>Araneoidea</taxon>
        <taxon>Nephilidae</taxon>
        <taxon>Nephila</taxon>
    </lineage>
</organism>
<evidence type="ECO:0000313" key="2">
    <source>
        <dbReference type="Proteomes" id="UP000887013"/>
    </source>
</evidence>
<comment type="caution">
    <text evidence="1">The sequence shown here is derived from an EMBL/GenBank/DDBJ whole genome shotgun (WGS) entry which is preliminary data.</text>
</comment>
<dbReference type="Proteomes" id="UP000887013">
    <property type="component" value="Unassembled WGS sequence"/>
</dbReference>
<keyword evidence="2" id="KW-1185">Reference proteome</keyword>
<reference evidence="1" key="1">
    <citation type="submission" date="2020-08" db="EMBL/GenBank/DDBJ databases">
        <title>Multicomponent nature underlies the extraordinary mechanical properties of spider dragline silk.</title>
        <authorList>
            <person name="Kono N."/>
            <person name="Nakamura H."/>
            <person name="Mori M."/>
            <person name="Yoshida Y."/>
            <person name="Ohtoshi R."/>
            <person name="Malay A.D."/>
            <person name="Moran D.A.P."/>
            <person name="Tomita M."/>
            <person name="Numata K."/>
            <person name="Arakawa K."/>
        </authorList>
    </citation>
    <scope>NUCLEOTIDE SEQUENCE</scope>
</reference>